<protein>
    <submittedName>
        <fullName evidence="1">PaREP1 domain containing protein</fullName>
    </submittedName>
</protein>
<sequence>MESAAKPWIDLDKYREDRLREAVYEAELALRFLENGLYRNAAGKAFQAAKALLAAAAAQHRERLAGLYPGERKMGRGRRAAEVDLVIALMPTTRMKEVAQHIGDKELELAVEKALDLHQFQHNGLNPEGVLSRYRSLDQVKKDVEDVVEYVRRAATRRTT</sequence>
<dbReference type="KEGG" id="tuz:TUZN_0110"/>
<dbReference type="OrthoDB" id="27246at2157"/>
<dbReference type="Proteomes" id="UP000008138">
    <property type="component" value="Chromosome"/>
</dbReference>
<dbReference type="GeneID" id="10359662"/>
<reference evidence="1 2" key="1">
    <citation type="journal article" date="2011" name="J. Bacteriol.">
        <title>Complete genome sequence of the thermoacidophilic crenarchaeon Thermoproteus uzoniensis 768-20.</title>
        <authorList>
            <person name="Mardanov A.V."/>
            <person name="Gumerov V.M."/>
            <person name="Beletsky A.V."/>
            <person name="Prokofeva M.I."/>
            <person name="Bonch-Osmolovskaya E.A."/>
            <person name="Ravin N.V."/>
            <person name="Skryabin K.G."/>
        </authorList>
    </citation>
    <scope>NUCLEOTIDE SEQUENCE [LARGE SCALE GENOMIC DNA]</scope>
    <source>
        <strain evidence="1 2">768-20</strain>
    </source>
</reference>
<dbReference type="STRING" id="999630.TUZN_0110"/>
<accession>F2L1E3</accession>
<dbReference type="eggNOG" id="arCOG03707">
    <property type="taxonomic scope" value="Archaea"/>
</dbReference>
<dbReference type="RefSeq" id="WP_013678949.1">
    <property type="nucleotide sequence ID" value="NC_015315.1"/>
</dbReference>
<reference key="2">
    <citation type="submission" date="2011-03" db="EMBL/GenBank/DDBJ databases">
        <title>Complete genome sequence of the thermoacidophilic crenarchaeon Thermoproteus uzoniensis 768-20.</title>
        <authorList>
            <person name="Mardanov A.V."/>
            <person name="Gumerov V.M."/>
            <person name="Beletsky A.V."/>
            <person name="Prokofeva M.I."/>
            <person name="Bonch-Osmolovskaya E.A."/>
            <person name="Ravin N.V."/>
            <person name="Skryabin K.G."/>
        </authorList>
    </citation>
    <scope>NUCLEOTIDE SEQUENCE</scope>
    <source>
        <strain>768-20</strain>
    </source>
</reference>
<evidence type="ECO:0000313" key="2">
    <source>
        <dbReference type="Proteomes" id="UP000008138"/>
    </source>
</evidence>
<dbReference type="AlphaFoldDB" id="F2L1E3"/>
<keyword evidence="2" id="KW-1185">Reference proteome</keyword>
<dbReference type="EMBL" id="CP002590">
    <property type="protein sequence ID" value="AEA11613.1"/>
    <property type="molecule type" value="Genomic_DNA"/>
</dbReference>
<dbReference type="HOGENOM" id="CLU_118419_1_0_2"/>
<dbReference type="Pfam" id="PF05942">
    <property type="entry name" value="PaREP1"/>
    <property type="match status" value="1"/>
</dbReference>
<gene>
    <name evidence="1" type="ordered locus">TUZN_0110</name>
</gene>
<organism evidence="1 2">
    <name type="scientific">Thermoproteus uzoniensis (strain 768-20)</name>
    <dbReference type="NCBI Taxonomy" id="999630"/>
    <lineage>
        <taxon>Archaea</taxon>
        <taxon>Thermoproteota</taxon>
        <taxon>Thermoprotei</taxon>
        <taxon>Thermoproteales</taxon>
        <taxon>Thermoproteaceae</taxon>
        <taxon>Thermoproteus</taxon>
    </lineage>
</organism>
<evidence type="ECO:0000313" key="1">
    <source>
        <dbReference type="EMBL" id="AEA11613.1"/>
    </source>
</evidence>
<proteinExistence type="predicted"/>
<dbReference type="InterPro" id="IPR010268">
    <property type="entry name" value="PaREP1"/>
</dbReference>
<name>F2L1E3_THEU7</name>